<dbReference type="GO" id="GO:0003964">
    <property type="term" value="F:RNA-directed DNA polymerase activity"/>
    <property type="evidence" value="ECO:0007669"/>
    <property type="project" value="UniProtKB-KW"/>
</dbReference>
<dbReference type="InterPro" id="IPR000477">
    <property type="entry name" value="RT_dom"/>
</dbReference>
<keyword evidence="2" id="KW-0808">Transferase</keyword>
<sequence length="188" mass="21450">RASFLQSWGAECITGLLTIFNRSWVEGVVPNAWKSAILLPFLKPGKPRTAVTSYRPIALTSVFAKTFEQLVLQRIYQMVDLAAVLHKHHFGFVKNRGSTDALLLFHRYLTVARMRRWFLYAGILDVQGAYDSVNLSILFAKLKDLGFRGRVLQWLGSFFMHRSYQVRWRGVLSSSIPTKRGVPQGSVF</sequence>
<evidence type="ECO:0000259" key="1">
    <source>
        <dbReference type="PROSITE" id="PS50878"/>
    </source>
</evidence>
<gene>
    <name evidence="2" type="primary">RT</name>
</gene>
<keyword evidence="2" id="KW-0548">Nucleotidyltransferase</keyword>
<feature type="domain" description="Reverse transcriptase" evidence="1">
    <location>
        <begin position="22"/>
        <end position="188"/>
    </location>
</feature>
<dbReference type="PANTHER" id="PTHR19446">
    <property type="entry name" value="REVERSE TRANSCRIPTASES"/>
    <property type="match status" value="1"/>
</dbReference>
<feature type="non-terminal residue" evidence="2">
    <location>
        <position position="188"/>
    </location>
</feature>
<dbReference type="AlphaFoldDB" id="Q5EFG5"/>
<accession>Q5EFG5</accession>
<name>Q5EFG5_9SCOR</name>
<organism evidence="2">
    <name type="scientific">Bothriurus flavidus</name>
    <dbReference type="NCBI Taxonomy" id="311989"/>
    <lineage>
        <taxon>Eukaryota</taxon>
        <taxon>Metazoa</taxon>
        <taxon>Ecdysozoa</taxon>
        <taxon>Arthropoda</taxon>
        <taxon>Chelicerata</taxon>
        <taxon>Arachnida</taxon>
        <taxon>Scorpiones</taxon>
        <taxon>Iurida</taxon>
        <taxon>Scorpionoidea</taxon>
        <taxon>Bothriuridae</taxon>
        <taxon>Bothriurus</taxon>
    </lineage>
</organism>
<reference evidence="2" key="1">
    <citation type="journal article" date="2006" name="Mol. Genet. Genomics">
        <title>Divergent non-LTR retrotransposon lineages from the genomes of scorpions (Arachnida: Scorpiones).</title>
        <authorList>
            <person name="Glushkov S."/>
            <person name="Novikova O."/>
            <person name="Blinov A."/>
            <person name="Fet V."/>
        </authorList>
    </citation>
    <scope>NUCLEOTIDE SEQUENCE</scope>
</reference>
<dbReference type="PROSITE" id="PS50878">
    <property type="entry name" value="RT_POL"/>
    <property type="match status" value="1"/>
</dbReference>
<proteinExistence type="predicted"/>
<feature type="non-terminal residue" evidence="2">
    <location>
        <position position="1"/>
    </location>
</feature>
<keyword evidence="2" id="KW-0695">RNA-directed DNA polymerase</keyword>
<dbReference type="EMBL" id="AY894773">
    <property type="protein sequence ID" value="AAX07249.1"/>
    <property type="molecule type" value="Genomic_DNA"/>
</dbReference>
<dbReference type="Pfam" id="PF00078">
    <property type="entry name" value="RVT_1"/>
    <property type="match status" value="1"/>
</dbReference>
<protein>
    <submittedName>
        <fullName evidence="2">Reverse transcriptase</fullName>
    </submittedName>
</protein>
<evidence type="ECO:0000313" key="2">
    <source>
        <dbReference type="EMBL" id="AAX07249.1"/>
    </source>
</evidence>